<dbReference type="PANTHER" id="PTHR46136">
    <property type="entry name" value="TRANSCRIPTION FACTOR GTE8"/>
    <property type="match status" value="1"/>
</dbReference>
<proteinExistence type="predicted"/>
<feature type="region of interest" description="Disordered" evidence="1">
    <location>
        <begin position="101"/>
        <end position="129"/>
    </location>
</feature>
<dbReference type="AlphaFoldDB" id="A0A6P6AHF9"/>
<accession>A0A6P6AHF9</accession>
<name>A0A6P6AHF9_DURZI</name>
<dbReference type="PANTHER" id="PTHR46136:SF19">
    <property type="entry name" value="TRANSCRIPTION FACTOR GTE12"/>
    <property type="match status" value="1"/>
</dbReference>
<feature type="region of interest" description="Disordered" evidence="1">
    <location>
        <begin position="35"/>
        <end position="68"/>
    </location>
</feature>
<reference evidence="3" key="1">
    <citation type="submission" date="2025-08" db="UniProtKB">
        <authorList>
            <consortium name="RefSeq"/>
        </authorList>
    </citation>
    <scope>IDENTIFICATION</scope>
    <source>
        <tissue evidence="3">Fruit stalk</tissue>
    </source>
</reference>
<dbReference type="OrthoDB" id="21449at2759"/>
<dbReference type="KEGG" id="dzi:111309544"/>
<evidence type="ECO:0000256" key="1">
    <source>
        <dbReference type="SAM" id="MobiDB-lite"/>
    </source>
</evidence>
<organism evidence="2 3">
    <name type="scientific">Durio zibethinus</name>
    <name type="common">Durian</name>
    <dbReference type="NCBI Taxonomy" id="66656"/>
    <lineage>
        <taxon>Eukaryota</taxon>
        <taxon>Viridiplantae</taxon>
        <taxon>Streptophyta</taxon>
        <taxon>Embryophyta</taxon>
        <taxon>Tracheophyta</taxon>
        <taxon>Spermatophyta</taxon>
        <taxon>Magnoliopsida</taxon>
        <taxon>eudicotyledons</taxon>
        <taxon>Gunneridae</taxon>
        <taxon>Pentapetalae</taxon>
        <taxon>rosids</taxon>
        <taxon>malvids</taxon>
        <taxon>Malvales</taxon>
        <taxon>Malvaceae</taxon>
        <taxon>Helicteroideae</taxon>
        <taxon>Durio</taxon>
    </lineage>
</organism>
<dbReference type="Proteomes" id="UP000515121">
    <property type="component" value="Unplaced"/>
</dbReference>
<feature type="compositionally biased region" description="Basic and acidic residues" evidence="1">
    <location>
        <begin position="35"/>
        <end position="44"/>
    </location>
</feature>
<dbReference type="RefSeq" id="XP_022764310.1">
    <property type="nucleotide sequence ID" value="XM_022908575.1"/>
</dbReference>
<feature type="compositionally biased region" description="Low complexity" evidence="1">
    <location>
        <begin position="50"/>
        <end position="59"/>
    </location>
</feature>
<evidence type="ECO:0000313" key="2">
    <source>
        <dbReference type="Proteomes" id="UP000515121"/>
    </source>
</evidence>
<evidence type="ECO:0000313" key="3">
    <source>
        <dbReference type="RefSeq" id="XP_022764310.1"/>
    </source>
</evidence>
<keyword evidence="2" id="KW-1185">Reference proteome</keyword>
<dbReference type="GeneID" id="111309544"/>
<gene>
    <name evidence="3" type="primary">LOC111309544</name>
</gene>
<protein>
    <submittedName>
        <fullName evidence="3">Transcription factor GTE10-like</fullName>
    </submittedName>
</protein>
<feature type="compositionally biased region" description="Polar residues" evidence="1">
    <location>
        <begin position="116"/>
        <end position="129"/>
    </location>
</feature>
<dbReference type="InterPro" id="IPR052442">
    <property type="entry name" value="Env_Response_Regulator"/>
</dbReference>
<sequence>MASSREGHYREIRKRPWGRYYTAEIRDQCKRTMDTFDTTEEAKPKTNFPAPSSKAVLSSKKSKPSKSEEKIVIVKAPLNQIELPKPTHNGVKLARKDLQKGVVSNGRSRRAHASINDMQPLSHGSNKSNSCGSSIKCRCTQIPSKSQHASIKRSLGSDLRKCSAADATTLDCKGKITLTSSLMSKSDNIQRSVGAVSALVHESVCLSSQLTTPTTYALLTPIVNLQMSPKKALRAAMLKSRFADTILKAQQNLLLVHGAKSDPVKMQQEKEKFEEGCMKKWQRSKLRSERLKPHQN</sequence>